<gene>
    <name evidence="3" type="ORF">AMAG_02262</name>
</gene>
<dbReference type="OrthoDB" id="5600015at2759"/>
<feature type="region of interest" description="Disordered" evidence="1">
    <location>
        <begin position="25"/>
        <end position="158"/>
    </location>
</feature>
<keyword evidence="2" id="KW-0472">Membrane</keyword>
<evidence type="ECO:0000313" key="4">
    <source>
        <dbReference type="Proteomes" id="UP000054350"/>
    </source>
</evidence>
<dbReference type="Proteomes" id="UP000054350">
    <property type="component" value="Unassembled WGS sequence"/>
</dbReference>
<keyword evidence="2" id="KW-0812">Transmembrane</keyword>
<feature type="transmembrane region" description="Helical" evidence="2">
    <location>
        <begin position="279"/>
        <end position="312"/>
    </location>
</feature>
<organism evidence="3 4">
    <name type="scientific">Allomyces macrogynus (strain ATCC 38327)</name>
    <name type="common">Allomyces javanicus var. macrogynus</name>
    <dbReference type="NCBI Taxonomy" id="578462"/>
    <lineage>
        <taxon>Eukaryota</taxon>
        <taxon>Fungi</taxon>
        <taxon>Fungi incertae sedis</taxon>
        <taxon>Blastocladiomycota</taxon>
        <taxon>Blastocladiomycetes</taxon>
        <taxon>Blastocladiales</taxon>
        <taxon>Blastocladiaceae</taxon>
        <taxon>Allomyces</taxon>
    </lineage>
</organism>
<feature type="region of interest" description="Disordered" evidence="1">
    <location>
        <begin position="210"/>
        <end position="234"/>
    </location>
</feature>
<keyword evidence="4" id="KW-1185">Reference proteome</keyword>
<feature type="transmembrane region" description="Helical" evidence="2">
    <location>
        <begin position="324"/>
        <end position="347"/>
    </location>
</feature>
<reference evidence="4" key="2">
    <citation type="submission" date="2009-11" db="EMBL/GenBank/DDBJ databases">
        <title>The Genome Sequence of Allomyces macrogynus strain ATCC 38327.</title>
        <authorList>
            <consortium name="The Broad Institute Genome Sequencing Platform"/>
            <person name="Russ C."/>
            <person name="Cuomo C."/>
            <person name="Shea T."/>
            <person name="Young S.K."/>
            <person name="Zeng Q."/>
            <person name="Koehrsen M."/>
            <person name="Haas B."/>
            <person name="Borodovsky M."/>
            <person name="Guigo R."/>
            <person name="Alvarado L."/>
            <person name="Berlin A."/>
            <person name="Borenstein D."/>
            <person name="Chen Z."/>
            <person name="Engels R."/>
            <person name="Freedman E."/>
            <person name="Gellesch M."/>
            <person name="Goldberg J."/>
            <person name="Griggs A."/>
            <person name="Gujja S."/>
            <person name="Heiman D."/>
            <person name="Hepburn T."/>
            <person name="Howarth C."/>
            <person name="Jen D."/>
            <person name="Larson L."/>
            <person name="Lewis B."/>
            <person name="Mehta T."/>
            <person name="Park D."/>
            <person name="Pearson M."/>
            <person name="Roberts A."/>
            <person name="Saif S."/>
            <person name="Shenoy N."/>
            <person name="Sisk P."/>
            <person name="Stolte C."/>
            <person name="Sykes S."/>
            <person name="Walk T."/>
            <person name="White J."/>
            <person name="Yandava C."/>
            <person name="Burger G."/>
            <person name="Gray M.W."/>
            <person name="Holland P.W.H."/>
            <person name="King N."/>
            <person name="Lang F.B.F."/>
            <person name="Roger A.J."/>
            <person name="Ruiz-Trillo I."/>
            <person name="Lander E."/>
            <person name="Nusbaum C."/>
        </authorList>
    </citation>
    <scope>NUCLEOTIDE SEQUENCE [LARGE SCALE GENOMIC DNA]</scope>
    <source>
        <strain evidence="4">ATCC 38327</strain>
    </source>
</reference>
<keyword evidence="2" id="KW-1133">Transmembrane helix</keyword>
<dbReference type="AlphaFoldDB" id="A0A0L0S1Q5"/>
<sequence length="424" mass="44332">MALVSLAHANNDALVDHCAALVPPTSATDTMTPVATSLDDPMPAFHKPLTPPATPRRRSTRPSTPPRKSSILTPTRTPRRGSRALAEVPTQHRRAPSSSSDDEILLSSVAPIAGDVGVPPSTDSPIGSPRVRVRSRATRPASPTSPGGTARELVVPPSGTRIQRSADFAVRLAKQHAAATYAHAVKWLRSAVTSAAAAAAATGEPAAAVEWTQNGGGDDVAPARAPRSRARSGKSEWRAVALTRDMEPPMTDATSTVGQWFMPGRRPRLFSSVRNTLAIVSLIVVAAMVGIFLVFSATTFFATTFIGCLLMLTVESVVLVVPGIAFVVILGIVLGILAISWISLFGLRFGLDSSSMFATRLVGVAQYVKRAVLTTSESAAAGLAPEREARAVARKAGSGSGKERRLSPHPPAPGTLAAELGGQY</sequence>
<evidence type="ECO:0000256" key="1">
    <source>
        <dbReference type="SAM" id="MobiDB-lite"/>
    </source>
</evidence>
<dbReference type="VEuPathDB" id="FungiDB:AMAG_02262"/>
<accession>A0A0L0S1Q5</accession>
<evidence type="ECO:0000256" key="2">
    <source>
        <dbReference type="SAM" id="Phobius"/>
    </source>
</evidence>
<reference evidence="3 4" key="1">
    <citation type="submission" date="2009-11" db="EMBL/GenBank/DDBJ databases">
        <title>Annotation of Allomyces macrogynus ATCC 38327.</title>
        <authorList>
            <consortium name="The Broad Institute Genome Sequencing Platform"/>
            <person name="Russ C."/>
            <person name="Cuomo C."/>
            <person name="Burger G."/>
            <person name="Gray M.W."/>
            <person name="Holland P.W.H."/>
            <person name="King N."/>
            <person name="Lang F.B.F."/>
            <person name="Roger A.J."/>
            <person name="Ruiz-Trillo I."/>
            <person name="Young S.K."/>
            <person name="Zeng Q."/>
            <person name="Gargeya S."/>
            <person name="Fitzgerald M."/>
            <person name="Haas B."/>
            <person name="Abouelleil A."/>
            <person name="Alvarado L."/>
            <person name="Arachchi H.M."/>
            <person name="Berlin A."/>
            <person name="Chapman S.B."/>
            <person name="Gearin G."/>
            <person name="Goldberg J."/>
            <person name="Griggs A."/>
            <person name="Gujja S."/>
            <person name="Hansen M."/>
            <person name="Heiman D."/>
            <person name="Howarth C."/>
            <person name="Larimer J."/>
            <person name="Lui A."/>
            <person name="MacDonald P.J.P."/>
            <person name="McCowen C."/>
            <person name="Montmayeur A."/>
            <person name="Murphy C."/>
            <person name="Neiman D."/>
            <person name="Pearson M."/>
            <person name="Priest M."/>
            <person name="Roberts A."/>
            <person name="Saif S."/>
            <person name="Shea T."/>
            <person name="Sisk P."/>
            <person name="Stolte C."/>
            <person name="Sykes S."/>
            <person name="Wortman J."/>
            <person name="Nusbaum C."/>
            <person name="Birren B."/>
        </authorList>
    </citation>
    <scope>NUCLEOTIDE SEQUENCE [LARGE SCALE GENOMIC DNA]</scope>
    <source>
        <strain evidence="3 4">ATCC 38327</strain>
    </source>
</reference>
<feature type="region of interest" description="Disordered" evidence="1">
    <location>
        <begin position="387"/>
        <end position="424"/>
    </location>
</feature>
<evidence type="ECO:0000313" key="3">
    <source>
        <dbReference type="EMBL" id="KNE56458.1"/>
    </source>
</evidence>
<name>A0A0L0S1Q5_ALLM3</name>
<dbReference type="EMBL" id="GG745330">
    <property type="protein sequence ID" value="KNE56458.1"/>
    <property type="molecule type" value="Genomic_DNA"/>
</dbReference>
<feature type="compositionally biased region" description="Polar residues" evidence="1">
    <location>
        <begin position="25"/>
        <end position="35"/>
    </location>
</feature>
<protein>
    <submittedName>
        <fullName evidence="3">Uncharacterized protein</fullName>
    </submittedName>
</protein>
<proteinExistence type="predicted"/>